<feature type="region of interest" description="Disordered" evidence="1">
    <location>
        <begin position="179"/>
        <end position="232"/>
    </location>
</feature>
<accession>A0ABQ4XDS3</accession>
<feature type="region of interest" description="Disordered" evidence="1">
    <location>
        <begin position="334"/>
        <end position="357"/>
    </location>
</feature>
<evidence type="ECO:0000256" key="1">
    <source>
        <dbReference type="SAM" id="MobiDB-lite"/>
    </source>
</evidence>
<name>A0ABQ4XDS3_9ASTR</name>
<organism evidence="2 3">
    <name type="scientific">Tanacetum coccineum</name>
    <dbReference type="NCBI Taxonomy" id="301880"/>
    <lineage>
        <taxon>Eukaryota</taxon>
        <taxon>Viridiplantae</taxon>
        <taxon>Streptophyta</taxon>
        <taxon>Embryophyta</taxon>
        <taxon>Tracheophyta</taxon>
        <taxon>Spermatophyta</taxon>
        <taxon>Magnoliopsida</taxon>
        <taxon>eudicotyledons</taxon>
        <taxon>Gunneridae</taxon>
        <taxon>Pentapetalae</taxon>
        <taxon>asterids</taxon>
        <taxon>campanulids</taxon>
        <taxon>Asterales</taxon>
        <taxon>Asteraceae</taxon>
        <taxon>Asteroideae</taxon>
        <taxon>Anthemideae</taxon>
        <taxon>Anthemidinae</taxon>
        <taxon>Tanacetum</taxon>
    </lineage>
</organism>
<sequence length="632" mass="72518">MAQQVILADQLVPRFHTIGRCNNYAMLESISCSRECKIVGQILLDHPLGYALTVIADVPFVYLQQFWWTVSKVPDPEDTIKVGYQGVVDKVSLLHKECSSTMANNVQDIDYDALLWIEEDYHFIKDDIPLVSVYTIRNVLVQGILILDAFLTKEIRATDDFKEYVTVFMNVDVPMNLLQPIEPGSHKDNPEHVDDDDKDAEKVDKEEGCEISSLETSTEDMQTPIPTPLRSPRTILSLDKNITQELTDTVRYTGCVDVKVLHQGVSQLAGKATEDLIENNLKSCIDATIIENHDAFHSEVPDLVIQVHPTTTTLTETTSSANLQQQLYFKMKKKDDDIHSHHDDHQKDDAPPKGEKRVKIHKASKILKTARGSSSKHLAKDSTTYVSKQQQQQQEWDAWVEETVIDEDEVIPEVETPELIIELQDVDKRVPTILDYERMKATLNDALKVVSITADQPHGLDFMEQITVMIENDKPDSFSEADFKYLNKNNIEDLYYLCRKKKFGIKSYQIKVNLTAPTLTFPSIEAHEPYFIADKPSTGLIYLNIKHEKRVMYLMKIVKFCDATLEKVLKDVKLKIFQSKPWRKPPSLGELDRDILREFEREITKRLSHPEQMRRWESFVNGRPILSTMKCL</sequence>
<reference evidence="2" key="2">
    <citation type="submission" date="2022-01" db="EMBL/GenBank/DDBJ databases">
        <authorList>
            <person name="Yamashiro T."/>
            <person name="Shiraishi A."/>
            <person name="Satake H."/>
            <person name="Nakayama K."/>
        </authorList>
    </citation>
    <scope>NUCLEOTIDE SEQUENCE</scope>
</reference>
<proteinExistence type="predicted"/>
<dbReference type="EMBL" id="BQNB010009401">
    <property type="protein sequence ID" value="GJS63025.1"/>
    <property type="molecule type" value="Genomic_DNA"/>
</dbReference>
<comment type="caution">
    <text evidence="2">The sequence shown here is derived from an EMBL/GenBank/DDBJ whole genome shotgun (WGS) entry which is preliminary data.</text>
</comment>
<reference evidence="2" key="1">
    <citation type="journal article" date="2022" name="Int. J. Mol. Sci.">
        <title>Draft Genome of Tanacetum Coccineum: Genomic Comparison of Closely Related Tanacetum-Family Plants.</title>
        <authorList>
            <person name="Yamashiro T."/>
            <person name="Shiraishi A."/>
            <person name="Nakayama K."/>
            <person name="Satake H."/>
        </authorList>
    </citation>
    <scope>NUCLEOTIDE SEQUENCE</scope>
</reference>
<keyword evidence="3" id="KW-1185">Reference proteome</keyword>
<dbReference type="Proteomes" id="UP001151760">
    <property type="component" value="Unassembled WGS sequence"/>
</dbReference>
<evidence type="ECO:0000313" key="2">
    <source>
        <dbReference type="EMBL" id="GJS63025.1"/>
    </source>
</evidence>
<feature type="compositionally biased region" description="Basic and acidic residues" evidence="1">
    <location>
        <begin position="199"/>
        <end position="208"/>
    </location>
</feature>
<gene>
    <name evidence="2" type="ORF">Tco_0677589</name>
</gene>
<evidence type="ECO:0000313" key="3">
    <source>
        <dbReference type="Proteomes" id="UP001151760"/>
    </source>
</evidence>
<protein>
    <submittedName>
        <fullName evidence="2">Uncharacterized protein</fullName>
    </submittedName>
</protein>